<feature type="transmembrane region" description="Helical" evidence="2">
    <location>
        <begin position="66"/>
        <end position="88"/>
    </location>
</feature>
<comment type="caution">
    <text evidence="3">The sequence shown here is derived from an EMBL/GenBank/DDBJ whole genome shotgun (WGS) entry which is preliminary data.</text>
</comment>
<keyword evidence="2" id="KW-0812">Transmembrane</keyword>
<evidence type="ECO:0000256" key="1">
    <source>
        <dbReference type="SAM" id="MobiDB-lite"/>
    </source>
</evidence>
<dbReference type="EMBL" id="JANVFO010000024">
    <property type="protein sequence ID" value="KAJ3732403.1"/>
    <property type="molecule type" value="Genomic_DNA"/>
</dbReference>
<keyword evidence="2" id="KW-0472">Membrane</keyword>
<feature type="region of interest" description="Disordered" evidence="1">
    <location>
        <begin position="20"/>
        <end position="44"/>
    </location>
</feature>
<dbReference type="AlphaFoldDB" id="A0AA38JJN2"/>
<keyword evidence="4" id="KW-1185">Reference proteome</keyword>
<protein>
    <recommendedName>
        <fullName evidence="5">Proteophosphoglycan 5</fullName>
    </recommendedName>
</protein>
<keyword evidence="2" id="KW-1133">Transmembrane helix</keyword>
<proteinExistence type="predicted"/>
<dbReference type="Gene3D" id="3.40.50.11350">
    <property type="match status" value="1"/>
</dbReference>
<accession>A0AA38JJN2</accession>
<reference evidence="3" key="1">
    <citation type="submission" date="2022-08" db="EMBL/GenBank/DDBJ databases">
        <authorList>
            <consortium name="DOE Joint Genome Institute"/>
            <person name="Min B."/>
            <person name="Sierra-Patev S."/>
            <person name="Naranjo-Ortiz M."/>
            <person name="Looney B."/>
            <person name="Konkel Z."/>
            <person name="Slot J.C."/>
            <person name="Sakamoto Y."/>
            <person name="Steenwyk J.L."/>
            <person name="Rokas A."/>
            <person name="Carro J."/>
            <person name="Camarero S."/>
            <person name="Ferreira P."/>
            <person name="Molpeceres G."/>
            <person name="Ruiz-duenas F.J."/>
            <person name="Serrano A."/>
            <person name="Henrissat B."/>
            <person name="Drula E."/>
            <person name="Hughes K.W."/>
            <person name="Mata J.L."/>
            <person name="Ishikawa N.K."/>
            <person name="Vargas-Isla R."/>
            <person name="Ushijima S."/>
            <person name="Smith C.A."/>
            <person name="Ahrendt S."/>
            <person name="Andreopoulos W."/>
            <person name="He G."/>
            <person name="LaButti K."/>
            <person name="Lipzen A."/>
            <person name="Ng V."/>
            <person name="Riley R."/>
            <person name="Sandor L."/>
            <person name="Barry K."/>
            <person name="Martinez A.T."/>
            <person name="Xiao Y."/>
            <person name="Gibbons J.G."/>
            <person name="Terashima K."/>
            <person name="Hibbett D.S."/>
            <person name="Grigoriev I.V."/>
        </authorList>
    </citation>
    <scope>NUCLEOTIDE SEQUENCE</scope>
    <source>
        <strain evidence="3">ET3784</strain>
    </source>
</reference>
<dbReference type="Proteomes" id="UP001176059">
    <property type="component" value="Unassembled WGS sequence"/>
</dbReference>
<gene>
    <name evidence="3" type="ORF">DFJ43DRAFT_1073757</name>
</gene>
<evidence type="ECO:0000313" key="4">
    <source>
        <dbReference type="Proteomes" id="UP001176059"/>
    </source>
</evidence>
<organism evidence="3 4">
    <name type="scientific">Lentinula guzmanii</name>
    <dbReference type="NCBI Taxonomy" id="2804957"/>
    <lineage>
        <taxon>Eukaryota</taxon>
        <taxon>Fungi</taxon>
        <taxon>Dikarya</taxon>
        <taxon>Basidiomycota</taxon>
        <taxon>Agaricomycotina</taxon>
        <taxon>Agaricomycetes</taxon>
        <taxon>Agaricomycetidae</taxon>
        <taxon>Agaricales</taxon>
        <taxon>Marasmiineae</taxon>
        <taxon>Omphalotaceae</taxon>
        <taxon>Lentinula</taxon>
    </lineage>
</organism>
<sequence>MTPTTMSPPEDLSPTLTFRHRTRLNSDRNNSDPRPFQTNTYTAGPTSTPRDCLLAFWFLRKHRIRLYVLIFALSSSAFFLLSSAYYAIANASRAQSQQVLPLKADQPLQNTTVTSIRKSQTSILSRPFSNASSHEIEASDPSLTAIELPPTHTGAVPVVYRTVLERLDQLDRQQQALTSLPTSVPFLNIEAENYNYDKYSVDVLCRNSPCRFLLPLRVAEQESKARIHLLEIIQTAKRLDRILVLPHVGKSRLGLCFRWSFEAYYDEDLLKGILHEEGVRAVTQEAFKHWLDSSPSRLPRGQLVSLMSKAEPDRPGTVKFVVNNGIIASVDTEAIMLQDPRLPGCFGDRFNMLLSDDFTPIAIYPSPDVSKSLRKQPIGEEFISIFGRENIRNASRSQVPFDDEPEVLMLDWDMRHPIYFQPFKESIAYSPSLEVLAQKLSSSSSPYVMIHWRMESVSPDILPDCAHDLVDTISNLLHTSVLGEGIQKVWFAGDYPVPIVNHLYPSSERASIPTIIQKKSGTFRDFGEKHRETVDILVDAFREGAELNRWVLTDLTAELVRMEQDDGILDVHPDFLADSGALGILDKMIGVNAAIFVGGSKRCGRTSSFTKQVIDSRQKNFNKDGKVRNVVEYFG</sequence>
<evidence type="ECO:0000256" key="2">
    <source>
        <dbReference type="SAM" id="Phobius"/>
    </source>
</evidence>
<name>A0AA38JJN2_9AGAR</name>
<feature type="non-terminal residue" evidence="3">
    <location>
        <position position="1"/>
    </location>
</feature>
<evidence type="ECO:0000313" key="3">
    <source>
        <dbReference type="EMBL" id="KAJ3732403.1"/>
    </source>
</evidence>
<evidence type="ECO:0008006" key="5">
    <source>
        <dbReference type="Google" id="ProtNLM"/>
    </source>
</evidence>
<reference evidence="3" key="2">
    <citation type="journal article" date="2023" name="Proc. Natl. Acad. Sci. U.S.A.">
        <title>A global phylogenomic analysis of the shiitake genus Lentinula.</title>
        <authorList>
            <person name="Sierra-Patev S."/>
            <person name="Min B."/>
            <person name="Naranjo-Ortiz M."/>
            <person name="Looney B."/>
            <person name="Konkel Z."/>
            <person name="Slot J.C."/>
            <person name="Sakamoto Y."/>
            <person name="Steenwyk J.L."/>
            <person name="Rokas A."/>
            <person name="Carro J."/>
            <person name="Camarero S."/>
            <person name="Ferreira P."/>
            <person name="Molpeceres G."/>
            <person name="Ruiz-Duenas F.J."/>
            <person name="Serrano A."/>
            <person name="Henrissat B."/>
            <person name="Drula E."/>
            <person name="Hughes K.W."/>
            <person name="Mata J.L."/>
            <person name="Ishikawa N.K."/>
            <person name="Vargas-Isla R."/>
            <person name="Ushijima S."/>
            <person name="Smith C.A."/>
            <person name="Donoghue J."/>
            <person name="Ahrendt S."/>
            <person name="Andreopoulos W."/>
            <person name="He G."/>
            <person name="LaButti K."/>
            <person name="Lipzen A."/>
            <person name="Ng V."/>
            <person name="Riley R."/>
            <person name="Sandor L."/>
            <person name="Barry K."/>
            <person name="Martinez A.T."/>
            <person name="Xiao Y."/>
            <person name="Gibbons J.G."/>
            <person name="Terashima K."/>
            <person name="Grigoriev I.V."/>
            <person name="Hibbett D."/>
        </authorList>
    </citation>
    <scope>NUCLEOTIDE SEQUENCE</scope>
    <source>
        <strain evidence="3">ET3784</strain>
    </source>
</reference>